<sequence>MFSCWNWSICKQKRILIFLCTFGSCFIIFNYSLLSSTAVIQTQNRIFSSSNNDDKNSEQQRYTSDVGDISRSQPKSKSSPLSTTRYHFLSPAREKEKTDNANNRLSLSKQSGYRIPRVFIPSRDSVANGNYSFITFSSVALLHQRQHRFRHDQHSFNYRERRPNNVILKMDNSNNVHTSYANSSNNNLYDNIKTEVDQQPAASSFSVESIITSNNNRTSYNAGYLVLSNSIPTVSSYASSTQSPTQLPSTWSLLGSSSTLSFKDNSNPLASSTSTNILSPFHIPPCNTQNHLRRVQKRKKNLTVIENFIMGWHHVKCNESITYTTHGDYRYLDNLVPLGDRWNGPISLAIYAPGSDMEESLKIISYFKKCTSSKIDEWVTVHLIYDVKYKKKPVGNYTKPGDIPWLDSLYENGKWKDCSKKPTFGKGDYTFRMQNGLLYPINIARNIARSAATTYFVLASDIELYPSINLIPSFMEMLHRLEKEEEERINYTKNKFTAAAAAVVAKIFPSNNELVEESQVVQKSDQQPSRHVFVLPVFEVRKEICPCQVETKKELAELLRNHTAVLFHHSICPQCHSFPKYEDWWKAALNSDDDNQGSTQQTMRIFQTTKRKFPFHLWEPIFIGTKEEPIYDERLSWEGLRDKMVSGYIMCVLDYDFYILDNAFLVHKPGIRRVSHLVTKTVMSQDRLINYRIRTELLRKFGKHDECAL</sequence>
<evidence type="ECO:0000256" key="2">
    <source>
        <dbReference type="SAM" id="Phobius"/>
    </source>
</evidence>
<comment type="caution">
    <text evidence="3">The sequence shown here is derived from an EMBL/GenBank/DDBJ whole genome shotgun (WGS) entry which is preliminary data.</text>
</comment>
<keyword evidence="2" id="KW-1133">Transmembrane helix</keyword>
<keyword evidence="4" id="KW-1185">Reference proteome</keyword>
<proteinExistence type="predicted"/>
<keyword evidence="2" id="KW-0812">Transmembrane</keyword>
<dbReference type="Pfam" id="PF13896">
    <property type="entry name" value="Glyco_transf_49"/>
    <property type="match status" value="2"/>
</dbReference>
<evidence type="ECO:0000256" key="1">
    <source>
        <dbReference type="SAM" id="MobiDB-lite"/>
    </source>
</evidence>
<evidence type="ECO:0008006" key="5">
    <source>
        <dbReference type="Google" id="ProtNLM"/>
    </source>
</evidence>
<feature type="transmembrane region" description="Helical" evidence="2">
    <location>
        <begin position="15"/>
        <end position="34"/>
    </location>
</feature>
<name>A0ABP1RTR3_9HEXA</name>
<dbReference type="PANTHER" id="PTHR47412">
    <property type="entry name" value="FI01434P-RELATED"/>
    <property type="match status" value="1"/>
</dbReference>
<evidence type="ECO:0000313" key="3">
    <source>
        <dbReference type="EMBL" id="CAL8135327.1"/>
    </source>
</evidence>
<evidence type="ECO:0000313" key="4">
    <source>
        <dbReference type="Proteomes" id="UP001642540"/>
    </source>
</evidence>
<dbReference type="Proteomes" id="UP001642540">
    <property type="component" value="Unassembled WGS sequence"/>
</dbReference>
<accession>A0ABP1RTR3</accession>
<dbReference type="PANTHER" id="PTHR47412:SF1">
    <property type="entry name" value="FI01434P-RELATED"/>
    <property type="match status" value="1"/>
</dbReference>
<feature type="region of interest" description="Disordered" evidence="1">
    <location>
        <begin position="49"/>
        <end position="84"/>
    </location>
</feature>
<protein>
    <recommendedName>
        <fullName evidence="5">Beta-1,4-glucuronyltransferase 1</fullName>
    </recommendedName>
</protein>
<gene>
    <name evidence="3" type="ORF">ODALV1_LOCUS25932</name>
</gene>
<feature type="compositionally biased region" description="Polar residues" evidence="1">
    <location>
        <begin position="70"/>
        <end position="84"/>
    </location>
</feature>
<keyword evidence="2" id="KW-0472">Membrane</keyword>
<organism evidence="3 4">
    <name type="scientific">Orchesella dallaii</name>
    <dbReference type="NCBI Taxonomy" id="48710"/>
    <lineage>
        <taxon>Eukaryota</taxon>
        <taxon>Metazoa</taxon>
        <taxon>Ecdysozoa</taxon>
        <taxon>Arthropoda</taxon>
        <taxon>Hexapoda</taxon>
        <taxon>Collembola</taxon>
        <taxon>Entomobryomorpha</taxon>
        <taxon>Entomobryoidea</taxon>
        <taxon>Orchesellidae</taxon>
        <taxon>Orchesellinae</taxon>
        <taxon>Orchesella</taxon>
    </lineage>
</organism>
<reference evidence="3 4" key="1">
    <citation type="submission" date="2024-08" db="EMBL/GenBank/DDBJ databases">
        <authorList>
            <person name="Cucini C."/>
            <person name="Frati F."/>
        </authorList>
    </citation>
    <scope>NUCLEOTIDE SEQUENCE [LARGE SCALE GENOMIC DNA]</scope>
</reference>
<dbReference type="EMBL" id="CAXLJM020000108">
    <property type="protein sequence ID" value="CAL8135327.1"/>
    <property type="molecule type" value="Genomic_DNA"/>
</dbReference>